<dbReference type="PANTHER" id="PTHR30532">
    <property type="entry name" value="IRON III DICITRATE-BINDING PERIPLASMIC PROTEIN"/>
    <property type="match status" value="1"/>
</dbReference>
<evidence type="ECO:0000256" key="2">
    <source>
        <dbReference type="ARBA" id="ARBA00008814"/>
    </source>
</evidence>
<keyword evidence="4" id="KW-0410">Iron transport</keyword>
<dbReference type="GO" id="GO:1901678">
    <property type="term" value="P:iron coordination entity transport"/>
    <property type="evidence" value="ECO:0007669"/>
    <property type="project" value="UniProtKB-ARBA"/>
</dbReference>
<dbReference type="InterPro" id="IPR002491">
    <property type="entry name" value="ABC_transptr_periplasmic_BD"/>
</dbReference>
<keyword evidence="7" id="KW-0449">Lipoprotein</keyword>
<dbReference type="SUPFAM" id="SSF53807">
    <property type="entry name" value="Helical backbone' metal receptor"/>
    <property type="match status" value="1"/>
</dbReference>
<sequence length="293" mass="32100">MALPAAAALPASDWRRRVETSLGRVDIPASPQRVLAVDSRISLELALALDLPIAGYSHSRARPWVPVPDNVPMLTAPPDLEQILTLAPDLILCPDSSPNSDWWPLIRLSSIAPVLPSSHLHSWQVNLQDLGNWLGKTQLVQQRLSEHDRLILDIRNQHADTLSLQRFAALYYDTVKRRAMVCSQGTGYGLVMPAQVLSELGGQEIGADRLGPYGEVALECFGEVLGDVDAILLIDFGNGGANQLSAEPLWQRLPAVCAGHVHLINGNCVFGSLYTARYLAEGWRRLFARAQPQ</sequence>
<feature type="domain" description="Fe/B12 periplasmic-binding" evidence="6">
    <location>
        <begin position="32"/>
        <end position="293"/>
    </location>
</feature>
<evidence type="ECO:0000259" key="6">
    <source>
        <dbReference type="PROSITE" id="PS50983"/>
    </source>
</evidence>
<keyword evidence="4" id="KW-0408">Iron</keyword>
<dbReference type="Pfam" id="PF01497">
    <property type="entry name" value="Peripla_BP_2"/>
    <property type="match status" value="1"/>
</dbReference>
<dbReference type="RefSeq" id="WP_161490915.1">
    <property type="nucleotide sequence ID" value="NZ_CAICSX020000002.1"/>
</dbReference>
<comment type="subcellular location">
    <subcellularLocation>
        <location evidence="1">Cell envelope</location>
    </subcellularLocation>
</comment>
<dbReference type="EMBL" id="CAICSX020000002">
    <property type="protein sequence ID" value="CAD0216663.1"/>
    <property type="molecule type" value="Genomic_DNA"/>
</dbReference>
<dbReference type="Proteomes" id="UP000528185">
    <property type="component" value="Unassembled WGS sequence"/>
</dbReference>
<organism evidence="7 8">
    <name type="scientific">Rhizobium rhizogenes</name>
    <name type="common">Agrobacterium rhizogenes</name>
    <dbReference type="NCBI Taxonomy" id="359"/>
    <lineage>
        <taxon>Bacteria</taxon>
        <taxon>Pseudomonadati</taxon>
        <taxon>Pseudomonadota</taxon>
        <taxon>Alphaproteobacteria</taxon>
        <taxon>Hyphomicrobiales</taxon>
        <taxon>Rhizobiaceae</taxon>
        <taxon>Rhizobium/Agrobacterium group</taxon>
        <taxon>Rhizobium</taxon>
    </lineage>
</organism>
<dbReference type="GO" id="GO:0030288">
    <property type="term" value="C:outer membrane-bounded periplasmic space"/>
    <property type="evidence" value="ECO:0007669"/>
    <property type="project" value="TreeGrafter"/>
</dbReference>
<accession>A0AAN2DGG7</accession>
<evidence type="ECO:0000256" key="3">
    <source>
        <dbReference type="ARBA" id="ARBA00022448"/>
    </source>
</evidence>
<dbReference type="AlphaFoldDB" id="A0AAN2DGG7"/>
<evidence type="ECO:0000256" key="4">
    <source>
        <dbReference type="ARBA" id="ARBA00022496"/>
    </source>
</evidence>
<protein>
    <submittedName>
        <fullName evidence="7">Siderophore-binding lipoprotein YfiY</fullName>
    </submittedName>
</protein>
<evidence type="ECO:0000313" key="7">
    <source>
        <dbReference type="EMBL" id="CAD0216663.1"/>
    </source>
</evidence>
<evidence type="ECO:0000256" key="5">
    <source>
        <dbReference type="ARBA" id="ARBA00022729"/>
    </source>
</evidence>
<keyword evidence="4" id="KW-0406">Ion transport</keyword>
<comment type="caution">
    <text evidence="7">The sequence shown here is derived from an EMBL/GenBank/DDBJ whole genome shotgun (WGS) entry which is preliminary data.</text>
</comment>
<reference evidence="7 8" key="1">
    <citation type="submission" date="2020-06" db="EMBL/GenBank/DDBJ databases">
        <authorList>
            <person name="De Coninck B."/>
            <person name="Ibrahim H."/>
        </authorList>
    </citation>
    <scope>NUCLEOTIDE SEQUENCE [LARGE SCALE GENOMIC DNA]</scope>
    <source>
        <strain evidence="7">Ag_rhizogenes_K599</strain>
    </source>
</reference>
<name>A0AAN2DGG7_RHIRH</name>
<comment type="similarity">
    <text evidence="2">Belongs to the bacterial solute-binding protein 8 family.</text>
</comment>
<keyword evidence="5" id="KW-0732">Signal</keyword>
<gene>
    <name evidence="7" type="primary">yfiY_2</name>
    <name evidence="7" type="ORF">AGRHK599_LOCUS4926</name>
</gene>
<dbReference type="Gene3D" id="3.40.50.1980">
    <property type="entry name" value="Nitrogenase molybdenum iron protein domain"/>
    <property type="match status" value="2"/>
</dbReference>
<dbReference type="PROSITE" id="PS50983">
    <property type="entry name" value="FE_B12_PBP"/>
    <property type="match status" value="1"/>
</dbReference>
<dbReference type="PANTHER" id="PTHR30532:SF1">
    <property type="entry name" value="IRON(3+)-HYDROXAMATE-BINDING PROTEIN FHUD"/>
    <property type="match status" value="1"/>
</dbReference>
<dbReference type="InterPro" id="IPR051313">
    <property type="entry name" value="Bact_iron-sidero_bind"/>
</dbReference>
<evidence type="ECO:0000256" key="1">
    <source>
        <dbReference type="ARBA" id="ARBA00004196"/>
    </source>
</evidence>
<keyword evidence="3" id="KW-0813">Transport</keyword>
<evidence type="ECO:0000313" key="8">
    <source>
        <dbReference type="Proteomes" id="UP000528185"/>
    </source>
</evidence>
<proteinExistence type="inferred from homology"/>